<dbReference type="Proteomes" id="UP000216871">
    <property type="component" value="Unassembled WGS sequence"/>
</dbReference>
<reference evidence="3 4" key="1">
    <citation type="journal article" date="2017" name="BMC Genomics">
        <title>Comparative genomic and phylogenomic analyses of the Bifidobacteriaceae family.</title>
        <authorList>
            <person name="Lugli G.A."/>
            <person name="Milani C."/>
            <person name="Turroni F."/>
            <person name="Duranti S."/>
            <person name="Mancabelli L."/>
            <person name="Mangifesta M."/>
            <person name="Ferrario C."/>
            <person name="Modesto M."/>
            <person name="Mattarelli P."/>
            <person name="Jiri K."/>
            <person name="van Sinderen D."/>
            <person name="Ventura M."/>
        </authorList>
    </citation>
    <scope>NUCLEOTIDE SEQUENCE [LARGE SCALE GENOMIC DNA]</scope>
    <source>
        <strain evidence="3 4">DSM 100196</strain>
    </source>
</reference>
<evidence type="ECO:0000256" key="1">
    <source>
        <dbReference type="SAM" id="MobiDB-lite"/>
    </source>
</evidence>
<dbReference type="AlphaFoldDB" id="A0A261FK91"/>
<keyword evidence="4" id="KW-1185">Reference proteome</keyword>
<evidence type="ECO:0000313" key="3">
    <source>
        <dbReference type="EMBL" id="OZG59226.1"/>
    </source>
</evidence>
<keyword evidence="2" id="KW-1133">Transmembrane helix</keyword>
<keyword evidence="2" id="KW-0812">Transmembrane</keyword>
<organism evidence="3 4">
    <name type="scientific">Bifidobacterium myosotis</name>
    <dbReference type="NCBI Taxonomy" id="1630166"/>
    <lineage>
        <taxon>Bacteria</taxon>
        <taxon>Bacillati</taxon>
        <taxon>Actinomycetota</taxon>
        <taxon>Actinomycetes</taxon>
        <taxon>Bifidobacteriales</taxon>
        <taxon>Bifidobacteriaceae</taxon>
        <taxon>Bifidobacterium</taxon>
    </lineage>
</organism>
<sequence length="169" mass="17643">MSAENQNAAQSTAENSQSNAAAKAADTAKKKGLPKWAAAVIVVVVVAVVAIAAVFGYRAYSDAQYNNAVAACATASEEMRNATNDYNNLVNGDASAAAALTGKDVKDSSTLDALNKELGAETPEYEGCMAEDTKGYQAATDKLNEQIDWYKTHTASLQKAVDAVNASKK</sequence>
<keyword evidence="2" id="KW-0472">Membrane</keyword>
<proteinExistence type="predicted"/>
<protein>
    <recommendedName>
        <fullName evidence="5">Colicin transporter</fullName>
    </recommendedName>
</protein>
<feature type="compositionally biased region" description="Polar residues" evidence="1">
    <location>
        <begin position="1"/>
        <end position="19"/>
    </location>
</feature>
<feature type="region of interest" description="Disordered" evidence="1">
    <location>
        <begin position="1"/>
        <end position="20"/>
    </location>
</feature>
<gene>
    <name evidence="3" type="ORF">BMYO_1431</name>
</gene>
<evidence type="ECO:0008006" key="5">
    <source>
        <dbReference type="Google" id="ProtNLM"/>
    </source>
</evidence>
<comment type="caution">
    <text evidence="3">The sequence shown here is derived from an EMBL/GenBank/DDBJ whole genome shotgun (WGS) entry which is preliminary data.</text>
</comment>
<name>A0A261FK91_9BIFI</name>
<evidence type="ECO:0000313" key="4">
    <source>
        <dbReference type="Proteomes" id="UP000216871"/>
    </source>
</evidence>
<dbReference type="RefSeq" id="WP_233428210.1">
    <property type="nucleotide sequence ID" value="NZ_MWWW01000015.1"/>
</dbReference>
<feature type="transmembrane region" description="Helical" evidence="2">
    <location>
        <begin position="36"/>
        <end position="57"/>
    </location>
</feature>
<accession>A0A261FK91</accession>
<dbReference type="EMBL" id="MWWW01000015">
    <property type="protein sequence ID" value="OZG59226.1"/>
    <property type="molecule type" value="Genomic_DNA"/>
</dbReference>
<evidence type="ECO:0000256" key="2">
    <source>
        <dbReference type="SAM" id="Phobius"/>
    </source>
</evidence>